<comment type="similarity">
    <text evidence="10">Belongs to the insect chemoreceptor superfamily. Heteromeric odorant receptor channel (TC 1.A.69) family.</text>
</comment>
<feature type="transmembrane region" description="Helical" evidence="10">
    <location>
        <begin position="73"/>
        <end position="92"/>
    </location>
</feature>
<feature type="transmembrane region" description="Helical" evidence="10">
    <location>
        <begin position="98"/>
        <end position="116"/>
    </location>
</feature>
<feature type="transmembrane region" description="Helical" evidence="10">
    <location>
        <begin position="303"/>
        <end position="324"/>
    </location>
</feature>
<dbReference type="Proteomes" id="UP000007819">
    <property type="component" value="Chromosome A1"/>
</dbReference>
<keyword evidence="3 10" id="KW-0716">Sensory transduction</keyword>
<dbReference type="GeneID" id="100572802"/>
<dbReference type="GO" id="GO:0004984">
    <property type="term" value="F:olfactory receptor activity"/>
    <property type="evidence" value="ECO:0007669"/>
    <property type="project" value="InterPro"/>
</dbReference>
<reference evidence="12" key="1">
    <citation type="submission" date="2010-06" db="EMBL/GenBank/DDBJ databases">
        <authorList>
            <person name="Jiang H."/>
            <person name="Abraham K."/>
            <person name="Ali S."/>
            <person name="Alsbrooks S.L."/>
            <person name="Anim B.N."/>
            <person name="Anosike U.S."/>
            <person name="Attaway T."/>
            <person name="Bandaranaike D.P."/>
            <person name="Battles P.K."/>
            <person name="Bell S.N."/>
            <person name="Bell A.V."/>
            <person name="Beltran B."/>
            <person name="Bickham C."/>
            <person name="Bustamante Y."/>
            <person name="Caleb T."/>
            <person name="Canada A."/>
            <person name="Cardenas V."/>
            <person name="Carter K."/>
            <person name="Chacko J."/>
            <person name="Chandrabose M.N."/>
            <person name="Chavez D."/>
            <person name="Chavez A."/>
            <person name="Chen L."/>
            <person name="Chu H.-S."/>
            <person name="Claassen K.J."/>
            <person name="Cockrell R."/>
            <person name="Collins M."/>
            <person name="Cooper J.A."/>
            <person name="Cree A."/>
            <person name="Curry S.M."/>
            <person name="Da Y."/>
            <person name="Dao M.D."/>
            <person name="Das B."/>
            <person name="Davila M.-L."/>
            <person name="Davy-Carroll L."/>
            <person name="Denson S."/>
            <person name="Dinh H."/>
            <person name="Ebong V.E."/>
            <person name="Edwards J.R."/>
            <person name="Egan A."/>
            <person name="El-Daye J."/>
            <person name="Escobedo L."/>
            <person name="Fernandez S."/>
            <person name="Fernando P.R."/>
            <person name="Flagg N."/>
            <person name="Forbes L.D."/>
            <person name="Fowler R.G."/>
            <person name="Fu Q."/>
            <person name="Gabisi R.A."/>
            <person name="Ganer J."/>
            <person name="Garbino Pronczuk A."/>
            <person name="Garcia R.M."/>
            <person name="Garner T."/>
            <person name="Garrett T.E."/>
            <person name="Gonzalez D.A."/>
            <person name="Hamid H."/>
            <person name="Hawkins E.S."/>
            <person name="Hirani K."/>
            <person name="Hogues M.E."/>
            <person name="Hollins B."/>
            <person name="Hsiao C.-H."/>
            <person name="Jabil R."/>
            <person name="James M.L."/>
            <person name="Jhangiani S.N."/>
            <person name="Johnson B."/>
            <person name="Johnson Q."/>
            <person name="Joshi V."/>
            <person name="Kalu J.B."/>
            <person name="Kam C."/>
            <person name="Kashfia A."/>
            <person name="Keebler J."/>
            <person name="Kisamo H."/>
            <person name="Kovar C.L."/>
            <person name="Lago L.A."/>
            <person name="Lai C.-Y."/>
            <person name="Laidlaw J."/>
            <person name="Lara F."/>
            <person name="Le T.-K."/>
            <person name="Lee S.L."/>
            <person name="Legall F.H."/>
            <person name="Lemon S.J."/>
            <person name="Lewis L.R."/>
            <person name="Li B."/>
            <person name="Liu Y."/>
            <person name="Liu Y.-S."/>
            <person name="Lopez J."/>
            <person name="Lozado R.J."/>
            <person name="Lu J."/>
            <person name="Madu R.C."/>
            <person name="Maheshwari M."/>
            <person name="Maheshwari R."/>
            <person name="Malloy K."/>
            <person name="Martinez E."/>
            <person name="Mathew T."/>
            <person name="Mercado I.C."/>
            <person name="Mercado C."/>
            <person name="Meyer B."/>
            <person name="Montgomery K."/>
            <person name="Morgan M.B."/>
            <person name="Munidasa M."/>
            <person name="Nazareth L.V."/>
            <person name="Nelson J."/>
            <person name="Ng B.M."/>
            <person name="Nguyen N.B."/>
            <person name="Nguyen P.Q."/>
            <person name="Nguyen T."/>
            <person name="Obregon M."/>
            <person name="Okwuonu G.O."/>
            <person name="Onwere C.G."/>
            <person name="Orozco G."/>
            <person name="Parra A."/>
            <person name="Patel S."/>
            <person name="Patil S."/>
            <person name="Perez A."/>
            <person name="Perez Y."/>
            <person name="Pham C."/>
            <person name="Primus E.L."/>
            <person name="Pu L.-L."/>
            <person name="Puazo M."/>
            <person name="Qin X."/>
            <person name="Quiroz J.B."/>
            <person name="Reese J."/>
            <person name="Richards S."/>
            <person name="Rives C.M."/>
            <person name="Robberts R."/>
            <person name="Ruiz S.J."/>
            <person name="Ruiz M.J."/>
            <person name="Santibanez J."/>
            <person name="Schneider B.W."/>
            <person name="Sisson I."/>
            <person name="Smith M."/>
            <person name="Sodergren E."/>
            <person name="Song X.-Z."/>
            <person name="Song B.B."/>
            <person name="Summersgill H."/>
            <person name="Thelus R."/>
            <person name="Thornton R.D."/>
            <person name="Trejos Z.Y."/>
            <person name="Usmani K."/>
            <person name="Vattathil S."/>
            <person name="Villasana D."/>
            <person name="Walker D.L."/>
            <person name="Wang S."/>
            <person name="Wang K."/>
            <person name="White C.S."/>
            <person name="Williams A.C."/>
            <person name="Williamson J."/>
            <person name="Wilson K."/>
            <person name="Woghiren I.O."/>
            <person name="Woodworth J.R."/>
            <person name="Worley K.C."/>
            <person name="Wright R.A."/>
            <person name="Wu W."/>
            <person name="Young L."/>
            <person name="Zhang L."/>
            <person name="Zhang J."/>
            <person name="Zhu Y."/>
            <person name="Muzny D.M."/>
            <person name="Weinstock G."/>
            <person name="Gibbs R.A."/>
        </authorList>
    </citation>
    <scope>NUCLEOTIDE SEQUENCE [LARGE SCALE GENOMIC DNA]</scope>
    <source>
        <strain evidence="12">LSR1</strain>
    </source>
</reference>
<keyword evidence="8 10" id="KW-0675">Receptor</keyword>
<dbReference type="KEGG" id="api:100572802"/>
<dbReference type="Pfam" id="PF02949">
    <property type="entry name" value="7tm_6"/>
    <property type="match status" value="1"/>
</dbReference>
<keyword evidence="12" id="KW-1185">Reference proteome</keyword>
<reference evidence="11" key="2">
    <citation type="submission" date="2022-06" db="UniProtKB">
        <authorList>
            <consortium name="EnsemblMetazoa"/>
        </authorList>
    </citation>
    <scope>IDENTIFICATION</scope>
</reference>
<evidence type="ECO:0000256" key="5">
    <source>
        <dbReference type="ARBA" id="ARBA00022725"/>
    </source>
</evidence>
<comment type="caution">
    <text evidence="10">Lacks conserved residue(s) required for the propagation of feature annotation.</text>
</comment>
<proteinExistence type="inferred from homology"/>
<dbReference type="AlphaFoldDB" id="A0A8R2JM50"/>
<dbReference type="GO" id="GO:0005549">
    <property type="term" value="F:odorant binding"/>
    <property type="evidence" value="ECO:0007669"/>
    <property type="project" value="InterPro"/>
</dbReference>
<evidence type="ECO:0000256" key="7">
    <source>
        <dbReference type="ARBA" id="ARBA00023136"/>
    </source>
</evidence>
<dbReference type="RefSeq" id="XP_029342048.1">
    <property type="nucleotide sequence ID" value="XM_029486188.1"/>
</dbReference>
<evidence type="ECO:0000313" key="11">
    <source>
        <dbReference type="EnsemblMetazoa" id="XP_029342048.1"/>
    </source>
</evidence>
<evidence type="ECO:0000313" key="12">
    <source>
        <dbReference type="Proteomes" id="UP000007819"/>
    </source>
</evidence>
<evidence type="ECO:0000256" key="3">
    <source>
        <dbReference type="ARBA" id="ARBA00022606"/>
    </source>
</evidence>
<organism evidence="11 12">
    <name type="scientific">Acyrthosiphon pisum</name>
    <name type="common">Pea aphid</name>
    <dbReference type="NCBI Taxonomy" id="7029"/>
    <lineage>
        <taxon>Eukaryota</taxon>
        <taxon>Metazoa</taxon>
        <taxon>Ecdysozoa</taxon>
        <taxon>Arthropoda</taxon>
        <taxon>Hexapoda</taxon>
        <taxon>Insecta</taxon>
        <taxon>Pterygota</taxon>
        <taxon>Neoptera</taxon>
        <taxon>Paraneoptera</taxon>
        <taxon>Hemiptera</taxon>
        <taxon>Sternorrhyncha</taxon>
        <taxon>Aphidomorpha</taxon>
        <taxon>Aphidoidea</taxon>
        <taxon>Aphididae</taxon>
        <taxon>Macrosiphini</taxon>
        <taxon>Acyrthosiphon</taxon>
    </lineage>
</organism>
<keyword evidence="6 10" id="KW-1133">Transmembrane helix</keyword>
<feature type="transmembrane region" description="Helical" evidence="10">
    <location>
        <begin position="336"/>
        <end position="357"/>
    </location>
</feature>
<dbReference type="GO" id="GO:0007165">
    <property type="term" value="P:signal transduction"/>
    <property type="evidence" value="ECO:0007669"/>
    <property type="project" value="UniProtKB-KW"/>
</dbReference>
<protein>
    <recommendedName>
        <fullName evidence="10">Odorant receptor</fullName>
    </recommendedName>
</protein>
<evidence type="ECO:0000256" key="8">
    <source>
        <dbReference type="ARBA" id="ARBA00023170"/>
    </source>
</evidence>
<dbReference type="GO" id="GO:0005886">
    <property type="term" value="C:plasma membrane"/>
    <property type="evidence" value="ECO:0007669"/>
    <property type="project" value="UniProtKB-SubCell"/>
</dbReference>
<accession>A0A8R2JM50</accession>
<evidence type="ECO:0000256" key="1">
    <source>
        <dbReference type="ARBA" id="ARBA00004651"/>
    </source>
</evidence>
<keyword evidence="2" id="KW-1003">Cell membrane</keyword>
<dbReference type="PANTHER" id="PTHR21137:SF35">
    <property type="entry name" value="ODORANT RECEPTOR 19A-RELATED"/>
    <property type="match status" value="1"/>
</dbReference>
<keyword evidence="7 10" id="KW-0472">Membrane</keyword>
<dbReference type="PANTHER" id="PTHR21137">
    <property type="entry name" value="ODORANT RECEPTOR"/>
    <property type="match status" value="1"/>
</dbReference>
<name>A0A8R2JM50_ACYPI</name>
<evidence type="ECO:0000256" key="9">
    <source>
        <dbReference type="ARBA" id="ARBA00023224"/>
    </source>
</evidence>
<comment type="subcellular location">
    <subcellularLocation>
        <location evidence="1 10">Cell membrane</location>
        <topology evidence="1 10">Multi-pass membrane protein</topology>
    </subcellularLocation>
</comment>
<evidence type="ECO:0000256" key="4">
    <source>
        <dbReference type="ARBA" id="ARBA00022692"/>
    </source>
</evidence>
<sequence>MIGSKIASSAALTNDGGVDEMTIHQDNSSNERDYKCEDGGTAMDVKLFKAIGMYQLLHPVECGLNSDLCRKTAMMVVGLTVGLQLMQVFRLYLARHDIPMFANMAMLVVYGFMCLLKGYTLANHADRICITLEVARYAFTDCGRRDPSLMRRCRARLSTILRTFVGLSFGTLVVWLVMPWFLASEYDGKPLIWAVVYVVESIILTVNVFCWTSFDCYLVTMCFVFEAIFRTMSSGYEKVGRGQPIHPHTNQPFGDHRRSDSEVKANVTLTFPSHYDDLISHIKDNQKIVEKYKTFFEIVTPTVLLQIADGSYTIITMIFLISIAYLNGNSILSPMILKYVCGLVSLTIELYIFCYAFNYIEDGRSTVNFGLYSCDWTDKDLKFKKTVLLAMSMNSANKQVMKLSPNSIVNLAMFSRVMNMSYTIVSTLLS</sequence>
<feature type="transmembrane region" description="Helical" evidence="10">
    <location>
        <begin position="160"/>
        <end position="182"/>
    </location>
</feature>
<evidence type="ECO:0000256" key="2">
    <source>
        <dbReference type="ARBA" id="ARBA00022475"/>
    </source>
</evidence>
<evidence type="ECO:0000256" key="6">
    <source>
        <dbReference type="ARBA" id="ARBA00022989"/>
    </source>
</evidence>
<evidence type="ECO:0000256" key="10">
    <source>
        <dbReference type="RuleBase" id="RU351113"/>
    </source>
</evidence>
<dbReference type="OrthoDB" id="6597368at2759"/>
<dbReference type="EnsemblMetazoa" id="XM_029486188.1">
    <property type="protein sequence ID" value="XP_029342048.1"/>
    <property type="gene ID" value="LOC100572802"/>
</dbReference>
<keyword evidence="9 10" id="KW-0807">Transducer</keyword>
<keyword evidence="4 10" id="KW-0812">Transmembrane</keyword>
<keyword evidence="5 10" id="KW-0552">Olfaction</keyword>
<dbReference type="InterPro" id="IPR004117">
    <property type="entry name" value="7tm6_olfct_rcpt"/>
</dbReference>
<feature type="transmembrane region" description="Helical" evidence="10">
    <location>
        <begin position="202"/>
        <end position="229"/>
    </location>
</feature>